<keyword evidence="3" id="KW-1185">Reference proteome</keyword>
<dbReference type="Proteomes" id="UP000316621">
    <property type="component" value="Chromosome 1"/>
</dbReference>
<proteinExistence type="predicted"/>
<accession>A0A4Y7IJM1</accession>
<dbReference type="Gramene" id="RZC47649">
    <property type="protein sequence ID" value="RZC47649"/>
    <property type="gene ID" value="C5167_040594"/>
</dbReference>
<name>A0A4Y7IJM1_PAPSO</name>
<organism evidence="2 3">
    <name type="scientific">Papaver somniferum</name>
    <name type="common">Opium poppy</name>
    <dbReference type="NCBI Taxonomy" id="3469"/>
    <lineage>
        <taxon>Eukaryota</taxon>
        <taxon>Viridiplantae</taxon>
        <taxon>Streptophyta</taxon>
        <taxon>Embryophyta</taxon>
        <taxon>Tracheophyta</taxon>
        <taxon>Spermatophyta</taxon>
        <taxon>Magnoliopsida</taxon>
        <taxon>Ranunculales</taxon>
        <taxon>Papaveraceae</taxon>
        <taxon>Papaveroideae</taxon>
        <taxon>Papaver</taxon>
    </lineage>
</organism>
<protein>
    <submittedName>
        <fullName evidence="2">Uncharacterized protein</fullName>
    </submittedName>
</protein>
<sequence>MAKSIVENHNQKGSGGELKTRNHSSTTELPQVAVVGSQNSGTSTVLEAQDEGLMEAQQGIEEITGELGISFIRVTDGAKMVFIRIKLQAKVP</sequence>
<dbReference type="EMBL" id="CM010715">
    <property type="protein sequence ID" value="RZC47649.1"/>
    <property type="molecule type" value="Genomic_DNA"/>
</dbReference>
<feature type="region of interest" description="Disordered" evidence="1">
    <location>
        <begin position="1"/>
        <end position="31"/>
    </location>
</feature>
<dbReference type="AlphaFoldDB" id="A0A4Y7IJM1"/>
<dbReference type="Gene3D" id="3.40.50.300">
    <property type="entry name" value="P-loop containing nucleotide triphosphate hydrolases"/>
    <property type="match status" value="1"/>
</dbReference>
<evidence type="ECO:0000313" key="2">
    <source>
        <dbReference type="EMBL" id="RZC47649.1"/>
    </source>
</evidence>
<dbReference type="InterPro" id="IPR027417">
    <property type="entry name" value="P-loop_NTPase"/>
</dbReference>
<reference evidence="2 3" key="1">
    <citation type="journal article" date="2018" name="Science">
        <title>The opium poppy genome and morphinan production.</title>
        <authorList>
            <person name="Guo L."/>
            <person name="Winzer T."/>
            <person name="Yang X."/>
            <person name="Li Y."/>
            <person name="Ning Z."/>
            <person name="He Z."/>
            <person name="Teodor R."/>
            <person name="Lu Y."/>
            <person name="Bowser T.A."/>
            <person name="Graham I.A."/>
            <person name="Ye K."/>
        </authorList>
    </citation>
    <scope>NUCLEOTIDE SEQUENCE [LARGE SCALE GENOMIC DNA]</scope>
    <source>
        <strain evidence="3">cv. HN1</strain>
        <tissue evidence="2">Leaves</tissue>
    </source>
</reference>
<evidence type="ECO:0000256" key="1">
    <source>
        <dbReference type="SAM" id="MobiDB-lite"/>
    </source>
</evidence>
<gene>
    <name evidence="2" type="ORF">C5167_040594</name>
</gene>
<evidence type="ECO:0000313" key="3">
    <source>
        <dbReference type="Proteomes" id="UP000316621"/>
    </source>
</evidence>